<proteinExistence type="predicted"/>
<comment type="caution">
    <text evidence="1">The sequence shown here is derived from an EMBL/GenBank/DDBJ whole genome shotgun (WGS) entry which is preliminary data.</text>
</comment>
<dbReference type="PANTHER" id="PTHR43179:SF7">
    <property type="entry name" value="RHAMNOSYLTRANSFERASE WBBL"/>
    <property type="match status" value="1"/>
</dbReference>
<evidence type="ECO:0000313" key="2">
    <source>
        <dbReference type="Proteomes" id="UP001366060"/>
    </source>
</evidence>
<sequence length="267" mass="31541">MRIFISIVSHRHHDVIINLGTIKTLSKYDEITIVCRDNDPVGKLKKYCDKYGAHYIANSHEQGFSANNNANYMHCKFELGMEEDDYFILLNPDVFITKPNILTLIERLKKATTCLGVANLYLDREEMVQDDNIRLYPKFFSFIKTYLLNDRSTMINRRKGLSPDKEYWASCAFMVVKADVYNQLNGLDERYYMYCEDIDFSFRANKAGFPLEYFEDVKAVHFRHCSSKQFLSKFFFWHVQSVFKYSFGKKQESASNSSLEYQNRYKK</sequence>
<dbReference type="Gene3D" id="3.90.550.10">
    <property type="entry name" value="Spore Coat Polysaccharide Biosynthesis Protein SpsA, Chain A"/>
    <property type="match status" value="1"/>
</dbReference>
<dbReference type="Proteomes" id="UP001366060">
    <property type="component" value="Unassembled WGS sequence"/>
</dbReference>
<accession>A0ABU9HED1</accession>
<name>A0ABU9HED1_9GAMM</name>
<dbReference type="SUPFAM" id="SSF53448">
    <property type="entry name" value="Nucleotide-diphospho-sugar transferases"/>
    <property type="match status" value="1"/>
</dbReference>
<reference evidence="1 2" key="1">
    <citation type="submission" date="2024-02" db="EMBL/GenBank/DDBJ databases">
        <title>Bacteria isolated from the canopy kelp, Nereocystis luetkeana.</title>
        <authorList>
            <person name="Pfister C.A."/>
            <person name="Younker I.T."/>
            <person name="Light S.H."/>
        </authorList>
    </citation>
    <scope>NUCLEOTIDE SEQUENCE [LARGE SCALE GENOMIC DNA]</scope>
    <source>
        <strain evidence="1 2">TI.2.07</strain>
    </source>
</reference>
<dbReference type="EMBL" id="JBAKBA010000037">
    <property type="protein sequence ID" value="MEL0660267.1"/>
    <property type="molecule type" value="Genomic_DNA"/>
</dbReference>
<protein>
    <submittedName>
        <fullName evidence="1">Uncharacterized protein</fullName>
    </submittedName>
</protein>
<evidence type="ECO:0000313" key="1">
    <source>
        <dbReference type="EMBL" id="MEL0660267.1"/>
    </source>
</evidence>
<organism evidence="1 2">
    <name type="scientific">Psychromonas arctica</name>
    <dbReference type="NCBI Taxonomy" id="168275"/>
    <lineage>
        <taxon>Bacteria</taxon>
        <taxon>Pseudomonadati</taxon>
        <taxon>Pseudomonadota</taxon>
        <taxon>Gammaproteobacteria</taxon>
        <taxon>Alteromonadales</taxon>
        <taxon>Psychromonadaceae</taxon>
        <taxon>Psychromonas</taxon>
    </lineage>
</organism>
<dbReference type="RefSeq" id="WP_341628734.1">
    <property type="nucleotide sequence ID" value="NZ_JBAKBA010000037.1"/>
</dbReference>
<keyword evidence="2" id="KW-1185">Reference proteome</keyword>
<dbReference type="PANTHER" id="PTHR43179">
    <property type="entry name" value="RHAMNOSYLTRANSFERASE WBBL"/>
    <property type="match status" value="1"/>
</dbReference>
<gene>
    <name evidence="1" type="ORF">V6255_14105</name>
</gene>
<dbReference type="InterPro" id="IPR029044">
    <property type="entry name" value="Nucleotide-diphossugar_trans"/>
</dbReference>